<proteinExistence type="predicted"/>
<accession>A0A4C1WWJ3</accession>
<comment type="caution">
    <text evidence="2">The sequence shown here is derived from an EMBL/GenBank/DDBJ whole genome shotgun (WGS) entry which is preliminary data.</text>
</comment>
<evidence type="ECO:0000313" key="3">
    <source>
        <dbReference type="Proteomes" id="UP000299102"/>
    </source>
</evidence>
<dbReference type="Proteomes" id="UP000299102">
    <property type="component" value="Unassembled WGS sequence"/>
</dbReference>
<name>A0A4C1WWJ3_EUMVA</name>
<reference evidence="2 3" key="1">
    <citation type="journal article" date="2019" name="Commun. Biol.">
        <title>The bagworm genome reveals a unique fibroin gene that provides high tensile strength.</title>
        <authorList>
            <person name="Kono N."/>
            <person name="Nakamura H."/>
            <person name="Ohtoshi R."/>
            <person name="Tomita M."/>
            <person name="Numata K."/>
            <person name="Arakawa K."/>
        </authorList>
    </citation>
    <scope>NUCLEOTIDE SEQUENCE [LARGE SCALE GENOMIC DNA]</scope>
</reference>
<keyword evidence="3" id="KW-1185">Reference proteome</keyword>
<evidence type="ECO:0000256" key="1">
    <source>
        <dbReference type="SAM" id="MobiDB-lite"/>
    </source>
</evidence>
<dbReference type="AlphaFoldDB" id="A0A4C1WWJ3"/>
<sequence>MLEQLITFCGVPRTRGTGGVTGRGARSADELVPGRSGTRQVASPELCPVSVPGARRSTEYLLRFGFLLSRFQSIRFCMILALVRFGLRTCFGPCDLKTLDCGVGGCRAITVQAACARADADASPFGVNIFGGELTDAVRYDNFYVVQQQYGSKLFSESID</sequence>
<gene>
    <name evidence="2" type="ORF">EVAR_34487_1</name>
</gene>
<evidence type="ECO:0000313" key="2">
    <source>
        <dbReference type="EMBL" id="GBP55012.1"/>
    </source>
</evidence>
<dbReference type="EMBL" id="BGZK01000659">
    <property type="protein sequence ID" value="GBP55012.1"/>
    <property type="molecule type" value="Genomic_DNA"/>
</dbReference>
<protein>
    <submittedName>
        <fullName evidence="2">Uncharacterized protein</fullName>
    </submittedName>
</protein>
<feature type="region of interest" description="Disordered" evidence="1">
    <location>
        <begin position="19"/>
        <end position="39"/>
    </location>
</feature>
<organism evidence="2 3">
    <name type="scientific">Eumeta variegata</name>
    <name type="common">Bagworm moth</name>
    <name type="synonym">Eumeta japonica</name>
    <dbReference type="NCBI Taxonomy" id="151549"/>
    <lineage>
        <taxon>Eukaryota</taxon>
        <taxon>Metazoa</taxon>
        <taxon>Ecdysozoa</taxon>
        <taxon>Arthropoda</taxon>
        <taxon>Hexapoda</taxon>
        <taxon>Insecta</taxon>
        <taxon>Pterygota</taxon>
        <taxon>Neoptera</taxon>
        <taxon>Endopterygota</taxon>
        <taxon>Lepidoptera</taxon>
        <taxon>Glossata</taxon>
        <taxon>Ditrysia</taxon>
        <taxon>Tineoidea</taxon>
        <taxon>Psychidae</taxon>
        <taxon>Oiketicinae</taxon>
        <taxon>Eumeta</taxon>
    </lineage>
</organism>